<dbReference type="Pfam" id="PF04909">
    <property type="entry name" value="Amidohydro_2"/>
    <property type="match status" value="1"/>
</dbReference>
<dbReference type="Proteomes" id="UP001596417">
    <property type="component" value="Unassembled WGS sequence"/>
</dbReference>
<evidence type="ECO:0000313" key="3">
    <source>
        <dbReference type="Proteomes" id="UP001596417"/>
    </source>
</evidence>
<dbReference type="Gene3D" id="3.20.20.140">
    <property type="entry name" value="Metal-dependent hydrolases"/>
    <property type="match status" value="1"/>
</dbReference>
<proteinExistence type="predicted"/>
<dbReference type="EMBL" id="JBHTAX010000001">
    <property type="protein sequence ID" value="MFC7189352.1"/>
    <property type="molecule type" value="Genomic_DNA"/>
</dbReference>
<dbReference type="InterPro" id="IPR006680">
    <property type="entry name" value="Amidohydro-rel"/>
</dbReference>
<dbReference type="RefSeq" id="WP_390204857.1">
    <property type="nucleotide sequence ID" value="NZ_JBHSZC010000001.1"/>
</dbReference>
<name>A0ABD5YKD6_9EURY</name>
<keyword evidence="3" id="KW-1185">Reference proteome</keyword>
<reference evidence="2 3" key="1">
    <citation type="journal article" date="2019" name="Int. J. Syst. Evol. Microbiol.">
        <title>The Global Catalogue of Microorganisms (GCM) 10K type strain sequencing project: providing services to taxonomists for standard genome sequencing and annotation.</title>
        <authorList>
            <consortium name="The Broad Institute Genomics Platform"/>
            <consortium name="The Broad Institute Genome Sequencing Center for Infectious Disease"/>
            <person name="Wu L."/>
            <person name="Ma J."/>
        </authorList>
    </citation>
    <scope>NUCLEOTIDE SEQUENCE [LARGE SCALE GENOMIC DNA]</scope>
    <source>
        <strain evidence="2 3">RDMS1</strain>
    </source>
</reference>
<sequence length="156" mass="17430">MGRNRLDYLTKRPPLLEIAASYTAPVWIHAGYPGVSHALSVREIAQQFPDVPMILTHGAQLDISGLSLTDAFELAETTTNTYFELSGVYRRDFIEDLVETIGPERVLFGTNAPYFHPTVEKSRVINAEISDTTKQKILGENILNLLEIPDNGHSFE</sequence>
<dbReference type="SUPFAM" id="SSF51556">
    <property type="entry name" value="Metallo-dependent hydrolases"/>
    <property type="match status" value="1"/>
</dbReference>
<protein>
    <submittedName>
        <fullName evidence="2">Amidohydrolase family protein</fullName>
    </submittedName>
</protein>
<organism evidence="2 3">
    <name type="scientific">Halocatena marina</name>
    <dbReference type="NCBI Taxonomy" id="2934937"/>
    <lineage>
        <taxon>Archaea</taxon>
        <taxon>Methanobacteriati</taxon>
        <taxon>Methanobacteriota</taxon>
        <taxon>Stenosarchaea group</taxon>
        <taxon>Halobacteria</taxon>
        <taxon>Halobacteriales</taxon>
        <taxon>Natronomonadaceae</taxon>
        <taxon>Halocatena</taxon>
    </lineage>
</organism>
<evidence type="ECO:0000313" key="2">
    <source>
        <dbReference type="EMBL" id="MFC7189352.1"/>
    </source>
</evidence>
<dbReference type="InterPro" id="IPR032466">
    <property type="entry name" value="Metal_Hydrolase"/>
</dbReference>
<accession>A0ABD5YKD6</accession>
<feature type="domain" description="Amidohydrolase-related" evidence="1">
    <location>
        <begin position="14"/>
        <end position="146"/>
    </location>
</feature>
<gene>
    <name evidence="2" type="ORF">ACFQL7_05490</name>
</gene>
<dbReference type="AlphaFoldDB" id="A0ABD5YKD6"/>
<evidence type="ECO:0000259" key="1">
    <source>
        <dbReference type="Pfam" id="PF04909"/>
    </source>
</evidence>
<comment type="caution">
    <text evidence="2">The sequence shown here is derived from an EMBL/GenBank/DDBJ whole genome shotgun (WGS) entry which is preliminary data.</text>
</comment>